<evidence type="ECO:0000256" key="4">
    <source>
        <dbReference type="ARBA" id="ARBA00023136"/>
    </source>
</evidence>
<keyword evidence="4" id="KW-0472">Membrane</keyword>
<keyword evidence="3" id="KW-1133">Transmembrane helix</keyword>
<keyword evidence="7" id="KW-1185">Reference proteome</keyword>
<feature type="domain" description="NAD-dependent epimerase/dehydratase" evidence="5">
    <location>
        <begin position="73"/>
        <end position="199"/>
    </location>
</feature>
<evidence type="ECO:0000256" key="3">
    <source>
        <dbReference type="ARBA" id="ARBA00022989"/>
    </source>
</evidence>
<dbReference type="EMBL" id="SDRB02010437">
    <property type="protein sequence ID" value="THG06409.1"/>
    <property type="molecule type" value="Genomic_DNA"/>
</dbReference>
<sequence>MWAVLTIVVVFDFSVGATLGRVVNRGFATLLAGTLGVGAHRIASFSGEICEPILLGLFVFILAAIHSAKSFCTEYEKSKAVADKIALDAASEGVPIVVVYPGVVYGPGKLTTGNIALSKCSHACMKCIYLALMTVVMYCSVYDNEIENILCSFQIIERFNGRLPGYIGYGNDKFSFSHVDDVVEGHLAALNKGRPGERYLLTGENASFMHVFDIAAAITETKRPWFNIPLSVIEVYGWISLFFSKITGKLPLISPPTVYVLGHQWAYSCEKAKAELGYNPRSLQEGLAEVLPWLKSLGLIKY</sequence>
<evidence type="ECO:0000313" key="7">
    <source>
        <dbReference type="Proteomes" id="UP000306102"/>
    </source>
</evidence>
<gene>
    <name evidence="6" type="ORF">TEA_003333</name>
</gene>
<dbReference type="InterPro" id="IPR036291">
    <property type="entry name" value="NAD(P)-bd_dom_sf"/>
</dbReference>
<comment type="caution">
    <text evidence="6">The sequence shown here is derived from an EMBL/GenBank/DDBJ whole genome shotgun (WGS) entry which is preliminary data.</text>
</comment>
<dbReference type="SUPFAM" id="SSF51735">
    <property type="entry name" value="NAD(P)-binding Rossmann-fold domains"/>
    <property type="match status" value="1"/>
</dbReference>
<dbReference type="GO" id="GO:0004029">
    <property type="term" value="F:aldehyde dehydrogenase (NAD+) activity"/>
    <property type="evidence" value="ECO:0007669"/>
    <property type="project" value="TreeGrafter"/>
</dbReference>
<dbReference type="STRING" id="542762.A0A4S4DT65"/>
<evidence type="ECO:0000259" key="5">
    <source>
        <dbReference type="Pfam" id="PF01370"/>
    </source>
</evidence>
<reference evidence="6 7" key="1">
    <citation type="journal article" date="2018" name="Proc. Natl. Acad. Sci. U.S.A.">
        <title>Draft genome sequence of Camellia sinensis var. sinensis provides insights into the evolution of the tea genome and tea quality.</title>
        <authorList>
            <person name="Wei C."/>
            <person name="Yang H."/>
            <person name="Wang S."/>
            <person name="Zhao J."/>
            <person name="Liu C."/>
            <person name="Gao L."/>
            <person name="Xia E."/>
            <person name="Lu Y."/>
            <person name="Tai Y."/>
            <person name="She G."/>
            <person name="Sun J."/>
            <person name="Cao H."/>
            <person name="Tong W."/>
            <person name="Gao Q."/>
            <person name="Li Y."/>
            <person name="Deng W."/>
            <person name="Jiang X."/>
            <person name="Wang W."/>
            <person name="Chen Q."/>
            <person name="Zhang S."/>
            <person name="Li H."/>
            <person name="Wu J."/>
            <person name="Wang P."/>
            <person name="Li P."/>
            <person name="Shi C."/>
            <person name="Zheng F."/>
            <person name="Jian J."/>
            <person name="Huang B."/>
            <person name="Shan D."/>
            <person name="Shi M."/>
            <person name="Fang C."/>
            <person name="Yue Y."/>
            <person name="Li F."/>
            <person name="Li D."/>
            <person name="Wei S."/>
            <person name="Han B."/>
            <person name="Jiang C."/>
            <person name="Yin Y."/>
            <person name="Xia T."/>
            <person name="Zhang Z."/>
            <person name="Bennetzen J.L."/>
            <person name="Zhao S."/>
            <person name="Wan X."/>
        </authorList>
    </citation>
    <scope>NUCLEOTIDE SEQUENCE [LARGE SCALE GENOMIC DNA]</scope>
    <source>
        <strain evidence="7">cv. Shuchazao</strain>
        <tissue evidence="6">Leaf</tissue>
    </source>
</reference>
<dbReference type="GO" id="GO:0005737">
    <property type="term" value="C:cytoplasm"/>
    <property type="evidence" value="ECO:0007669"/>
    <property type="project" value="TreeGrafter"/>
</dbReference>
<dbReference type="PANTHER" id="PTHR48079:SF6">
    <property type="entry name" value="NAD(P)-BINDING DOMAIN-CONTAINING PROTEIN-RELATED"/>
    <property type="match status" value="1"/>
</dbReference>
<dbReference type="InterPro" id="IPR020966">
    <property type="entry name" value="ALMT"/>
</dbReference>
<dbReference type="AlphaFoldDB" id="A0A4S4DT65"/>
<evidence type="ECO:0000256" key="2">
    <source>
        <dbReference type="ARBA" id="ARBA00022692"/>
    </source>
</evidence>
<dbReference type="Pfam" id="PF01370">
    <property type="entry name" value="Epimerase"/>
    <property type="match status" value="1"/>
</dbReference>
<dbReference type="GO" id="GO:0016020">
    <property type="term" value="C:membrane"/>
    <property type="evidence" value="ECO:0007669"/>
    <property type="project" value="UniProtKB-SubCell"/>
</dbReference>
<keyword evidence="2" id="KW-0812">Transmembrane</keyword>
<dbReference type="GO" id="GO:0015743">
    <property type="term" value="P:malate transport"/>
    <property type="evidence" value="ECO:0007669"/>
    <property type="project" value="InterPro"/>
</dbReference>
<name>A0A4S4DT65_CAMSN</name>
<organism evidence="6 7">
    <name type="scientific">Camellia sinensis var. sinensis</name>
    <name type="common">China tea</name>
    <dbReference type="NCBI Taxonomy" id="542762"/>
    <lineage>
        <taxon>Eukaryota</taxon>
        <taxon>Viridiplantae</taxon>
        <taxon>Streptophyta</taxon>
        <taxon>Embryophyta</taxon>
        <taxon>Tracheophyta</taxon>
        <taxon>Spermatophyta</taxon>
        <taxon>Magnoliopsida</taxon>
        <taxon>eudicotyledons</taxon>
        <taxon>Gunneridae</taxon>
        <taxon>Pentapetalae</taxon>
        <taxon>asterids</taxon>
        <taxon>Ericales</taxon>
        <taxon>Theaceae</taxon>
        <taxon>Camellia</taxon>
    </lineage>
</organism>
<protein>
    <recommendedName>
        <fullName evidence="5">NAD-dependent epimerase/dehydratase domain-containing protein</fullName>
    </recommendedName>
</protein>
<dbReference type="Proteomes" id="UP000306102">
    <property type="component" value="Unassembled WGS sequence"/>
</dbReference>
<evidence type="ECO:0000313" key="6">
    <source>
        <dbReference type="EMBL" id="THG06409.1"/>
    </source>
</evidence>
<dbReference type="PANTHER" id="PTHR48079">
    <property type="entry name" value="PROTEIN YEEZ"/>
    <property type="match status" value="1"/>
</dbReference>
<proteinExistence type="predicted"/>
<dbReference type="InterPro" id="IPR001509">
    <property type="entry name" value="Epimerase_deHydtase"/>
</dbReference>
<dbReference type="InterPro" id="IPR051783">
    <property type="entry name" value="NAD(P)-dependent_oxidoreduct"/>
</dbReference>
<comment type="subcellular location">
    <subcellularLocation>
        <location evidence="1">Membrane</location>
        <topology evidence="1">Multi-pass membrane protein</topology>
    </subcellularLocation>
</comment>
<accession>A0A4S4DT65</accession>
<evidence type="ECO:0000256" key="1">
    <source>
        <dbReference type="ARBA" id="ARBA00004141"/>
    </source>
</evidence>
<dbReference type="Gene3D" id="3.40.50.720">
    <property type="entry name" value="NAD(P)-binding Rossmann-like Domain"/>
    <property type="match status" value="2"/>
</dbReference>
<dbReference type="Pfam" id="PF11744">
    <property type="entry name" value="ALMT"/>
    <property type="match status" value="1"/>
</dbReference>